<evidence type="ECO:0000313" key="2">
    <source>
        <dbReference type="Proteomes" id="UP000007148"/>
    </source>
</evidence>
<name>G4TUN0_SERID</name>
<dbReference type="Proteomes" id="UP000007148">
    <property type="component" value="Unassembled WGS sequence"/>
</dbReference>
<proteinExistence type="predicted"/>
<dbReference type="EMBL" id="CAFZ01000387">
    <property type="protein sequence ID" value="CCA75023.1"/>
    <property type="molecule type" value="Genomic_DNA"/>
</dbReference>
<organism evidence="1 2">
    <name type="scientific">Serendipita indica (strain DSM 11827)</name>
    <name type="common">Root endophyte fungus</name>
    <name type="synonym">Piriformospora indica</name>
    <dbReference type="NCBI Taxonomy" id="1109443"/>
    <lineage>
        <taxon>Eukaryota</taxon>
        <taxon>Fungi</taxon>
        <taxon>Dikarya</taxon>
        <taxon>Basidiomycota</taxon>
        <taxon>Agaricomycotina</taxon>
        <taxon>Agaricomycetes</taxon>
        <taxon>Sebacinales</taxon>
        <taxon>Serendipitaceae</taxon>
        <taxon>Serendipita</taxon>
    </lineage>
</organism>
<evidence type="ECO:0000313" key="1">
    <source>
        <dbReference type="EMBL" id="CCA75023.1"/>
    </source>
</evidence>
<keyword evidence="2" id="KW-1185">Reference proteome</keyword>
<dbReference type="InParanoid" id="G4TUN0"/>
<comment type="caution">
    <text evidence="1">The sequence shown here is derived from an EMBL/GenBank/DDBJ whole genome shotgun (WGS) entry which is preliminary data.</text>
</comment>
<gene>
    <name evidence="1" type="ORF">PIIN_09008</name>
</gene>
<accession>G4TUN0</accession>
<protein>
    <submittedName>
        <fullName evidence="1">Uncharacterized protein</fullName>
    </submittedName>
</protein>
<dbReference type="AlphaFoldDB" id="G4TUN0"/>
<dbReference type="HOGENOM" id="CLU_1019819_0_0_1"/>
<reference evidence="1 2" key="1">
    <citation type="journal article" date="2011" name="PLoS Pathog.">
        <title>Endophytic Life Strategies Decoded by Genome and Transcriptome Analyses of the Mutualistic Root Symbiont Piriformospora indica.</title>
        <authorList>
            <person name="Zuccaro A."/>
            <person name="Lahrmann U."/>
            <person name="Guldener U."/>
            <person name="Langen G."/>
            <person name="Pfiffi S."/>
            <person name="Biedenkopf D."/>
            <person name="Wong P."/>
            <person name="Samans B."/>
            <person name="Grimm C."/>
            <person name="Basiewicz M."/>
            <person name="Murat C."/>
            <person name="Martin F."/>
            <person name="Kogel K.H."/>
        </authorList>
    </citation>
    <scope>NUCLEOTIDE SEQUENCE [LARGE SCALE GENOMIC DNA]</scope>
    <source>
        <strain evidence="1 2">DSM 11827</strain>
    </source>
</reference>
<sequence length="273" mass="30732">MSDDSDLLVRTGPESKVLENGSANEEEFWNSDPPFIPPVLWLPAMHARWAIEASQKAPMFGLQLYHLALASQHCVHHLAKEISDGDKGSNLDTLFSQVNVLVGLINDLGDCIDSANSHTVAYGRSEAQGKLERIFEGLSTLKIIGASDVEESRAAFQNMKHTDWIDIQEYIESPHKKRTLTRRCGGFGGPYTTYLNCLVRKYRLEPPLYTTTHVEKDGRVQYGASLTLYRQSEKLSWSCDNVYPNSRIAKQAVAEQAYNYLTDEELKTRPTSF</sequence>